<feature type="region of interest" description="Disordered" evidence="1">
    <location>
        <begin position="259"/>
        <end position="290"/>
    </location>
</feature>
<evidence type="ECO:0000313" key="5">
    <source>
        <dbReference type="Proteomes" id="UP000192596"/>
    </source>
</evidence>
<dbReference type="InterPro" id="IPR036282">
    <property type="entry name" value="Glutathione-S-Trfase_C_sf"/>
</dbReference>
<organism evidence="4 5">
    <name type="scientific">Cryoendolithus antarcticus</name>
    <dbReference type="NCBI Taxonomy" id="1507870"/>
    <lineage>
        <taxon>Eukaryota</taxon>
        <taxon>Fungi</taxon>
        <taxon>Dikarya</taxon>
        <taxon>Ascomycota</taxon>
        <taxon>Pezizomycotina</taxon>
        <taxon>Dothideomycetes</taxon>
        <taxon>Dothideomycetidae</taxon>
        <taxon>Cladosporiales</taxon>
        <taxon>Cladosporiaceae</taxon>
        <taxon>Cryoendolithus</taxon>
    </lineage>
</organism>
<dbReference type="OrthoDB" id="202840at2759"/>
<evidence type="ECO:0000259" key="2">
    <source>
        <dbReference type="Pfam" id="PF13417"/>
    </source>
</evidence>
<dbReference type="Gene3D" id="3.40.30.110">
    <property type="match status" value="2"/>
</dbReference>
<comment type="caution">
    <text evidence="4">The sequence shown here is derived from an EMBL/GenBank/DDBJ whole genome shotgun (WGS) entry which is preliminary data.</text>
</comment>
<feature type="compositionally biased region" description="Polar residues" evidence="1">
    <location>
        <begin position="277"/>
        <end position="287"/>
    </location>
</feature>
<dbReference type="STRING" id="1507870.A0A1V8SA29"/>
<protein>
    <submittedName>
        <fullName evidence="4">Uncharacterized protein</fullName>
    </submittedName>
</protein>
<accession>A0A1V8SA29</accession>
<dbReference type="Proteomes" id="UP000192596">
    <property type="component" value="Unassembled WGS sequence"/>
</dbReference>
<dbReference type="InterPro" id="IPR058268">
    <property type="entry name" value="DUF7962"/>
</dbReference>
<dbReference type="Pfam" id="PF25907">
    <property type="entry name" value="DUF7962"/>
    <property type="match status" value="1"/>
</dbReference>
<dbReference type="CDD" id="cd00299">
    <property type="entry name" value="GST_C_family"/>
    <property type="match status" value="1"/>
</dbReference>
<dbReference type="Pfam" id="PF13417">
    <property type="entry name" value="GST_N_3"/>
    <property type="match status" value="1"/>
</dbReference>
<dbReference type="CDD" id="cd00570">
    <property type="entry name" value="GST_N_family"/>
    <property type="match status" value="1"/>
</dbReference>
<name>A0A1V8SA29_9PEZI</name>
<dbReference type="EMBL" id="NAJO01000079">
    <property type="protein sequence ID" value="OQN95790.1"/>
    <property type="molecule type" value="Genomic_DNA"/>
</dbReference>
<gene>
    <name evidence="4" type="ORF">B0A48_17980</name>
</gene>
<dbReference type="Gene3D" id="1.20.1050.10">
    <property type="match status" value="1"/>
</dbReference>
<keyword evidence="5" id="KW-1185">Reference proteome</keyword>
<feature type="domain" description="GST N-terminal" evidence="2">
    <location>
        <begin position="15"/>
        <end position="89"/>
    </location>
</feature>
<dbReference type="SUPFAM" id="SSF52833">
    <property type="entry name" value="Thioredoxin-like"/>
    <property type="match status" value="1"/>
</dbReference>
<dbReference type="SUPFAM" id="SSF47616">
    <property type="entry name" value="GST C-terminal domain-like"/>
    <property type="match status" value="1"/>
</dbReference>
<evidence type="ECO:0000256" key="1">
    <source>
        <dbReference type="SAM" id="MobiDB-lite"/>
    </source>
</evidence>
<feature type="domain" description="DUF7962" evidence="3">
    <location>
        <begin position="119"/>
        <end position="233"/>
    </location>
</feature>
<dbReference type="InParanoid" id="A0A1V8SA29"/>
<evidence type="ECO:0000313" key="4">
    <source>
        <dbReference type="EMBL" id="OQN95790.1"/>
    </source>
</evidence>
<sequence length="334" mass="36573">MSSATSSTIPNEIILYGYPGSPYFRRVKQYLAFRQISYAECPTSPILPRPMLAALGVRYRRIPVLSIGKDIYVDTSAILARLDSLFPPSSANPGLAPTGLSQILFRTNTGSEGVFARCAGMLDSRFPAMKDPAFVKDRRDMMGPRWGADTSGKGRAEAAIALRRVFAELETLLQDGRDWLEGGKGMGRADAEAVWPLDWALSDLQAGEYFSKAEFPKAIAWVERYRKVIKDAATKAGKPTKVKGEDAVAFVKSAEYSDKESAVDSSDPLGLKEGQEVQVSPTDSGTSYKDHGKLVKLTRDEVAIAVKTDDGSEVRIHAPRWNFKVRAVESATKL</sequence>
<dbReference type="AlphaFoldDB" id="A0A1V8SA29"/>
<proteinExistence type="predicted"/>
<reference evidence="5" key="1">
    <citation type="submission" date="2017-03" db="EMBL/GenBank/DDBJ databases">
        <title>Genomes of endolithic fungi from Antarctica.</title>
        <authorList>
            <person name="Coleine C."/>
            <person name="Masonjones S."/>
            <person name="Stajich J.E."/>
        </authorList>
    </citation>
    <scope>NUCLEOTIDE SEQUENCE [LARGE SCALE GENOMIC DNA]</scope>
    <source>
        <strain evidence="5">CCFEE 5527</strain>
    </source>
</reference>
<dbReference type="InterPro" id="IPR004045">
    <property type="entry name" value="Glutathione_S-Trfase_N"/>
</dbReference>
<dbReference type="InterPro" id="IPR036249">
    <property type="entry name" value="Thioredoxin-like_sf"/>
</dbReference>
<evidence type="ECO:0000259" key="3">
    <source>
        <dbReference type="Pfam" id="PF25907"/>
    </source>
</evidence>